<dbReference type="Pfam" id="PF13196">
    <property type="entry name" value="DUF4012"/>
    <property type="match status" value="1"/>
</dbReference>
<feature type="compositionally biased region" description="Polar residues" evidence="1">
    <location>
        <begin position="41"/>
        <end position="54"/>
    </location>
</feature>
<sequence length="824" mass="91467">MSPKKKTQSKIQQRKQVITVRTTAFSVPQENIINLKKSTESGKNSQASTQGQNNKTRHFFRRRREKAEAFDASKNGNEPQQTSRNIFFRPLPEQSTAKKLFLKSHFAVTPKPTAKPNLYQQSQQRQPGTQQPRLQPPPQERLQTPQPQQRPKRKPIHWPKLKLPSKKVFMRQLAIFIVGAVVLVTPIYASSLYTKATVEKEALIAHTKAGIEQLQTGIDLLMVGEKEEARDAFIQANQTFTKAEKELKGATIGLTFIIKKLPGPGKQVAAADNIIQAGREAAQAGEQIAKSIQAIEALGTIFQNKDQEVQLTEALVVAKRALDPAIEHIKNAISYVKKIDGSVIPEENKPMFDLVQSKLPLAETTLNQVNGLFNGLLTVLGHDQKQRYLLVFGNNDELRASLGFIGGFALIDIDEGRVDAVEVPGGGIYDASSWLDQKLQAPAPLRLVNAHWFMQDANWWPDWPASAQKLMWFYEHSQGPTVDGVIGITPDIIERLLMITGPIDMTKDYGEIIDSTNFRRIAQESSEVDLKGTETPKQLLADLTPILLDRVFQLKKEDILPTLMALNEAITEREMLIYFRDAKLEQQMRDFGWAGEIAATDKDYLAIIKTNIAGGKTDGVIDDSVSHDVNIAGDGSINDTVTYTRVHNGDPKNILQGIKNTSFIRFYVPEGSTLVRAEGFSDIPDAKFSTPDADAVVDEDFVKNEGTIVTDEITGTRIQNSFGKTVFGNWLEVAPGEGKTVTIEYRLPFRLDVSNKTQAQTFSVLYQKQAGARAMTMNTKVRYPKGVAITKAFPEESNETANGATLTTNLKADVFFGVLTQAAP</sequence>
<dbReference type="InterPro" id="IPR025101">
    <property type="entry name" value="DUF4012"/>
</dbReference>
<dbReference type="EMBL" id="MHKD01000041">
    <property type="protein sequence ID" value="OGY81845.1"/>
    <property type="molecule type" value="Genomic_DNA"/>
</dbReference>
<keyword evidence="2" id="KW-0472">Membrane</keyword>
<dbReference type="Proteomes" id="UP000176952">
    <property type="component" value="Unassembled WGS sequence"/>
</dbReference>
<evidence type="ECO:0008006" key="5">
    <source>
        <dbReference type="Google" id="ProtNLM"/>
    </source>
</evidence>
<dbReference type="AlphaFoldDB" id="A0A1G2AYQ3"/>
<feature type="region of interest" description="Disordered" evidence="1">
    <location>
        <begin position="29"/>
        <end position="59"/>
    </location>
</feature>
<name>A0A1G2AYQ3_9BACT</name>
<feature type="region of interest" description="Disordered" evidence="1">
    <location>
        <begin position="111"/>
        <end position="158"/>
    </location>
</feature>
<accession>A0A1G2AYQ3</accession>
<protein>
    <recommendedName>
        <fullName evidence="5">DUF4012 domain-containing protein</fullName>
    </recommendedName>
</protein>
<proteinExistence type="predicted"/>
<evidence type="ECO:0000313" key="4">
    <source>
        <dbReference type="Proteomes" id="UP000176952"/>
    </source>
</evidence>
<feature type="compositionally biased region" description="Low complexity" evidence="1">
    <location>
        <begin position="140"/>
        <end position="149"/>
    </location>
</feature>
<keyword evidence="2" id="KW-0812">Transmembrane</keyword>
<evidence type="ECO:0000256" key="2">
    <source>
        <dbReference type="SAM" id="Phobius"/>
    </source>
</evidence>
<comment type="caution">
    <text evidence="3">The sequence shown here is derived from an EMBL/GenBank/DDBJ whole genome shotgun (WGS) entry which is preliminary data.</text>
</comment>
<evidence type="ECO:0000313" key="3">
    <source>
        <dbReference type="EMBL" id="OGY81845.1"/>
    </source>
</evidence>
<dbReference type="STRING" id="1798542.A3F54_04720"/>
<gene>
    <name evidence="3" type="ORF">A3F54_04720</name>
</gene>
<evidence type="ECO:0000256" key="1">
    <source>
        <dbReference type="SAM" id="MobiDB-lite"/>
    </source>
</evidence>
<feature type="transmembrane region" description="Helical" evidence="2">
    <location>
        <begin position="168"/>
        <end position="189"/>
    </location>
</feature>
<feature type="compositionally biased region" description="Low complexity" evidence="1">
    <location>
        <begin position="120"/>
        <end position="133"/>
    </location>
</feature>
<reference evidence="3 4" key="1">
    <citation type="journal article" date="2016" name="Nat. Commun.">
        <title>Thousands of microbial genomes shed light on interconnected biogeochemical processes in an aquifer system.</title>
        <authorList>
            <person name="Anantharaman K."/>
            <person name="Brown C.T."/>
            <person name="Hug L.A."/>
            <person name="Sharon I."/>
            <person name="Castelle C.J."/>
            <person name="Probst A.J."/>
            <person name="Thomas B.C."/>
            <person name="Singh A."/>
            <person name="Wilkins M.J."/>
            <person name="Karaoz U."/>
            <person name="Brodie E.L."/>
            <person name="Williams K.H."/>
            <person name="Hubbard S.S."/>
            <person name="Banfield J.F."/>
        </authorList>
    </citation>
    <scope>NUCLEOTIDE SEQUENCE [LARGE SCALE GENOMIC DNA]</scope>
</reference>
<keyword evidence="2" id="KW-1133">Transmembrane helix</keyword>
<organism evidence="3 4">
    <name type="scientific">Candidatus Kerfeldbacteria bacterium RIFCSPHIGHO2_12_FULL_48_17</name>
    <dbReference type="NCBI Taxonomy" id="1798542"/>
    <lineage>
        <taxon>Bacteria</taxon>
        <taxon>Candidatus Kerfeldiibacteriota</taxon>
    </lineage>
</organism>